<gene>
    <name evidence="1" type="ORF">g.57154</name>
</gene>
<evidence type="ECO:0000313" key="1">
    <source>
        <dbReference type="EMBL" id="JAS76388.1"/>
    </source>
</evidence>
<feature type="non-terminal residue" evidence="1">
    <location>
        <position position="110"/>
    </location>
</feature>
<sequence length="110" mass="12356">LENNIGNHKATWNTIKNMTGQNIKNDLFCLKINNTMISDPEIVADEFNDFFLSVADHIIEDNSIPNGLENCQYKNNFILVQERSSMLLGPVCCDDIVRIVKSLKNGKSPG</sequence>
<organism evidence="1">
    <name type="scientific">Homalodisca liturata</name>
    <dbReference type="NCBI Taxonomy" id="320908"/>
    <lineage>
        <taxon>Eukaryota</taxon>
        <taxon>Metazoa</taxon>
        <taxon>Ecdysozoa</taxon>
        <taxon>Arthropoda</taxon>
        <taxon>Hexapoda</taxon>
        <taxon>Insecta</taxon>
        <taxon>Pterygota</taxon>
        <taxon>Neoptera</taxon>
        <taxon>Paraneoptera</taxon>
        <taxon>Hemiptera</taxon>
        <taxon>Auchenorrhyncha</taxon>
        <taxon>Membracoidea</taxon>
        <taxon>Cicadellidae</taxon>
        <taxon>Cicadellinae</taxon>
        <taxon>Proconiini</taxon>
        <taxon>Homalodisca</taxon>
    </lineage>
</organism>
<feature type="non-terminal residue" evidence="1">
    <location>
        <position position="1"/>
    </location>
</feature>
<reference evidence="1" key="1">
    <citation type="submission" date="2015-11" db="EMBL/GenBank/DDBJ databases">
        <title>De novo transcriptome assembly of four potential Pierce s Disease insect vectors from Arizona vineyards.</title>
        <authorList>
            <person name="Tassone E.E."/>
        </authorList>
    </citation>
    <scope>NUCLEOTIDE SEQUENCE</scope>
</reference>
<accession>A0A1B6HNY9</accession>
<dbReference type="EMBL" id="GECU01031318">
    <property type="protein sequence ID" value="JAS76388.1"/>
    <property type="molecule type" value="Transcribed_RNA"/>
</dbReference>
<proteinExistence type="predicted"/>
<name>A0A1B6HNY9_9HEMI</name>
<dbReference type="AlphaFoldDB" id="A0A1B6HNY9"/>
<protein>
    <submittedName>
        <fullName evidence="1">Uncharacterized protein</fullName>
    </submittedName>
</protein>